<dbReference type="OrthoDB" id="282859at2"/>
<organism evidence="1 2">
    <name type="scientific">Siansivirga zeaxanthinifaciens CC-SAMT-1</name>
    <dbReference type="NCBI Taxonomy" id="1454006"/>
    <lineage>
        <taxon>Bacteria</taxon>
        <taxon>Pseudomonadati</taxon>
        <taxon>Bacteroidota</taxon>
        <taxon>Flavobacteriia</taxon>
        <taxon>Flavobacteriales</taxon>
        <taxon>Flavobacteriaceae</taxon>
        <taxon>Siansivirga</taxon>
    </lineage>
</organism>
<dbReference type="InterPro" id="IPR045444">
    <property type="entry name" value="DUF6503"/>
</dbReference>
<dbReference type="AlphaFoldDB" id="A0A0C5WE63"/>
<dbReference type="STRING" id="1454006.AW14_07615"/>
<evidence type="ECO:0008006" key="3">
    <source>
        <dbReference type="Google" id="ProtNLM"/>
    </source>
</evidence>
<dbReference type="KEGG" id="sze:AW14_07615"/>
<dbReference type="EMBL" id="CP007202">
    <property type="protein sequence ID" value="AJR03519.1"/>
    <property type="molecule type" value="Genomic_DNA"/>
</dbReference>
<sequence>MKKITALLVIVMFFACKNEVKTPTSEPVLNTHDSLKKYPENILKIFKAHGRLDLWKQMQVISFTISNPDGDEITTTNLKNRKSLIETPNHDIGFNGKQVWVKNKNTINYEGNAKFYYNLMFYFYAMPFVLADEGINYEDVEPLIFNETEYPGIKISYQNNIGESPDDEYIIYYDKNTNEMAWLAYTVTFFSKEKAKEFNYIKYNNWQKVNGLLLPETIQWYQLENNMPTNKRKEVTFRNVKINKEKTDESIFEIPEGAKIIE</sequence>
<dbReference type="Pfam" id="PF20113">
    <property type="entry name" value="DUF6503"/>
    <property type="match status" value="1"/>
</dbReference>
<name>A0A0C5WE63_9FLAO</name>
<dbReference type="HOGENOM" id="CLU_085003_0_0_10"/>
<dbReference type="Proteomes" id="UP000032229">
    <property type="component" value="Chromosome"/>
</dbReference>
<keyword evidence="2" id="KW-1185">Reference proteome</keyword>
<evidence type="ECO:0000313" key="2">
    <source>
        <dbReference type="Proteomes" id="UP000032229"/>
    </source>
</evidence>
<gene>
    <name evidence="1" type="ORF">AW14_07615</name>
</gene>
<proteinExistence type="predicted"/>
<dbReference type="PROSITE" id="PS51257">
    <property type="entry name" value="PROKAR_LIPOPROTEIN"/>
    <property type="match status" value="1"/>
</dbReference>
<accession>A0A0C5WE63</accession>
<evidence type="ECO:0000313" key="1">
    <source>
        <dbReference type="EMBL" id="AJR03519.1"/>
    </source>
</evidence>
<dbReference type="PATRIC" id="fig|1454006.5.peg.1500"/>
<protein>
    <recommendedName>
        <fullName evidence="3">Threonine synthase</fullName>
    </recommendedName>
</protein>
<reference evidence="1 2" key="1">
    <citation type="submission" date="2014-02" db="EMBL/GenBank/DDBJ databases">
        <authorList>
            <person name="Young C.-C."/>
            <person name="Hameed A."/>
            <person name="Huang H.-C."/>
            <person name="Shahina M."/>
        </authorList>
    </citation>
    <scope>NUCLEOTIDE SEQUENCE [LARGE SCALE GENOMIC DNA]</scope>
    <source>
        <strain evidence="1 2">CC-SAMT-1</strain>
    </source>
</reference>